<accession>A0AAN2FIE9</accession>
<dbReference type="Proteomes" id="UP001158961">
    <property type="component" value="Plasmid P4"/>
</dbReference>
<proteinExistence type="predicted"/>
<dbReference type="AlphaFoldDB" id="A0AAN2FIE9"/>
<organism evidence="1 2">
    <name type="scientific">Enterobacter agglomerans</name>
    <name type="common">Erwinia herbicola</name>
    <name type="synonym">Pantoea agglomerans</name>
    <dbReference type="NCBI Taxonomy" id="549"/>
    <lineage>
        <taxon>Bacteria</taxon>
        <taxon>Pseudomonadati</taxon>
        <taxon>Pseudomonadota</taxon>
        <taxon>Gammaproteobacteria</taxon>
        <taxon>Enterobacterales</taxon>
        <taxon>Erwiniaceae</taxon>
        <taxon>Pantoea</taxon>
        <taxon>Pantoea agglomerans group</taxon>
    </lineage>
</organism>
<evidence type="ECO:0000313" key="2">
    <source>
        <dbReference type="Proteomes" id="UP001158961"/>
    </source>
</evidence>
<gene>
    <name evidence="1" type="ORF">DAPPPG734_25600</name>
</gene>
<reference evidence="1" key="1">
    <citation type="submission" date="2022-05" db="EMBL/GenBank/DDBJ databases">
        <authorList>
            <person name="Pothier F. J."/>
        </authorList>
    </citation>
    <scope>NUCLEOTIDE SEQUENCE</scope>
    <source>
        <strain evidence="1">DAPP-PG734</strain>
        <plasmid evidence="1">P4</plasmid>
    </source>
</reference>
<dbReference type="EMBL" id="OW970319">
    <property type="protein sequence ID" value="CAH6384850.1"/>
    <property type="molecule type" value="Genomic_DNA"/>
</dbReference>
<sequence length="45" mass="5285">MLIRVPKENDVQIWKMLWNSNLEFLDQKRAQRVSEGLATDVMAIP</sequence>
<name>A0AAN2FIE9_ENTAG</name>
<geneLocation type="plasmid" evidence="1 2">
    <name>P4</name>
</geneLocation>
<evidence type="ECO:0000313" key="1">
    <source>
        <dbReference type="EMBL" id="CAH6384850.1"/>
    </source>
</evidence>
<protein>
    <submittedName>
        <fullName evidence="1">Uncharacterized protein</fullName>
    </submittedName>
</protein>
<keyword evidence="1" id="KW-0614">Plasmid</keyword>